<comment type="caution">
    <text evidence="7">The sequence shown here is derived from an EMBL/GenBank/DDBJ whole genome shotgun (WGS) entry which is preliminary data.</text>
</comment>
<evidence type="ECO:0000259" key="6">
    <source>
        <dbReference type="Pfam" id="PF13908"/>
    </source>
</evidence>
<dbReference type="GO" id="GO:0016020">
    <property type="term" value="C:membrane"/>
    <property type="evidence" value="ECO:0007669"/>
    <property type="project" value="UniProtKB-SubCell"/>
</dbReference>
<feature type="domain" description="Shisa N-terminal" evidence="6">
    <location>
        <begin position="2"/>
        <end position="38"/>
    </location>
</feature>
<protein>
    <recommendedName>
        <fullName evidence="6">Shisa N-terminal domain-containing protein</fullName>
    </recommendedName>
</protein>
<evidence type="ECO:0000256" key="2">
    <source>
        <dbReference type="ARBA" id="ARBA00022692"/>
    </source>
</evidence>
<sequence length="173" mass="19149">MWHPGFDCHTSFCCGNCHQRFCCVDPLQYISQKEQKMCLALSPKAIAGIGLAVLLFFIAVVTVICCFMCSCCYLYQRRHQRATPLRVQEIQMSGIPQQPPYPVQPPYPPYPMQPPYQMDPKLVPQQGGYAPVTAFPPSGPSPPYPMYSAAPQIYNSNGPPPYGAAVDSTQPGM</sequence>
<accession>A0A8T2K9U0</accession>
<evidence type="ECO:0000256" key="4">
    <source>
        <dbReference type="ARBA" id="ARBA00023136"/>
    </source>
</evidence>
<dbReference type="InterPro" id="IPR026910">
    <property type="entry name" value="Shisa"/>
</dbReference>
<dbReference type="OrthoDB" id="10010453at2759"/>
<evidence type="ECO:0000313" key="8">
    <source>
        <dbReference type="Proteomes" id="UP000812440"/>
    </source>
</evidence>
<reference evidence="7" key="1">
    <citation type="thesis" date="2020" institute="ProQuest LLC" country="789 East Eisenhower Parkway, Ann Arbor, MI, USA">
        <title>Comparative Genomics and Chromosome Evolution.</title>
        <authorList>
            <person name="Mudd A.B."/>
        </authorList>
    </citation>
    <scope>NUCLEOTIDE SEQUENCE</scope>
    <source>
        <strain evidence="7">Female2</strain>
        <tissue evidence="7">Blood</tissue>
    </source>
</reference>
<dbReference type="EMBL" id="JAACNH010000002">
    <property type="protein sequence ID" value="KAG8451351.1"/>
    <property type="molecule type" value="Genomic_DNA"/>
</dbReference>
<dbReference type="Proteomes" id="UP000812440">
    <property type="component" value="Chromosome 2"/>
</dbReference>
<keyword evidence="4 5" id="KW-0472">Membrane</keyword>
<keyword evidence="2 5" id="KW-0812">Transmembrane</keyword>
<proteinExistence type="predicted"/>
<keyword evidence="3 5" id="KW-1133">Transmembrane helix</keyword>
<evidence type="ECO:0000313" key="7">
    <source>
        <dbReference type="EMBL" id="KAG8451351.1"/>
    </source>
</evidence>
<dbReference type="PANTHER" id="PTHR31395:SF5">
    <property type="entry name" value="PROTEIN SHISA-4"/>
    <property type="match status" value="1"/>
</dbReference>
<feature type="transmembrane region" description="Helical" evidence="5">
    <location>
        <begin position="45"/>
        <end position="75"/>
    </location>
</feature>
<dbReference type="PANTHER" id="PTHR31395">
    <property type="entry name" value="SHISA"/>
    <property type="match status" value="1"/>
</dbReference>
<dbReference type="AlphaFoldDB" id="A0A8T2K9U0"/>
<comment type="subcellular location">
    <subcellularLocation>
        <location evidence="1">Membrane</location>
    </subcellularLocation>
</comment>
<evidence type="ECO:0000256" key="5">
    <source>
        <dbReference type="SAM" id="Phobius"/>
    </source>
</evidence>
<dbReference type="Pfam" id="PF13908">
    <property type="entry name" value="Shisa_N"/>
    <property type="match status" value="1"/>
</dbReference>
<gene>
    <name evidence="7" type="ORF">GDO86_003526</name>
</gene>
<name>A0A8T2K9U0_9PIPI</name>
<dbReference type="InterPro" id="IPR053891">
    <property type="entry name" value="Shisa_N"/>
</dbReference>
<organism evidence="7 8">
    <name type="scientific">Hymenochirus boettgeri</name>
    <name type="common">Congo dwarf clawed frog</name>
    <dbReference type="NCBI Taxonomy" id="247094"/>
    <lineage>
        <taxon>Eukaryota</taxon>
        <taxon>Metazoa</taxon>
        <taxon>Chordata</taxon>
        <taxon>Craniata</taxon>
        <taxon>Vertebrata</taxon>
        <taxon>Euteleostomi</taxon>
        <taxon>Amphibia</taxon>
        <taxon>Batrachia</taxon>
        <taxon>Anura</taxon>
        <taxon>Pipoidea</taxon>
        <taxon>Pipidae</taxon>
        <taxon>Pipinae</taxon>
        <taxon>Hymenochirus</taxon>
    </lineage>
</organism>
<evidence type="ECO:0000256" key="1">
    <source>
        <dbReference type="ARBA" id="ARBA00004370"/>
    </source>
</evidence>
<evidence type="ECO:0000256" key="3">
    <source>
        <dbReference type="ARBA" id="ARBA00022989"/>
    </source>
</evidence>
<keyword evidence="8" id="KW-1185">Reference proteome</keyword>